<keyword evidence="3" id="KW-1185">Reference proteome</keyword>
<accession>A0A286U0B4</accession>
<dbReference type="GO" id="GO:0006270">
    <property type="term" value="P:DNA replication initiation"/>
    <property type="evidence" value="ECO:0007669"/>
    <property type="project" value="InterPro"/>
</dbReference>
<dbReference type="Proteomes" id="UP000218542">
    <property type="component" value="Unassembled WGS sequence"/>
</dbReference>
<proteinExistence type="predicted"/>
<dbReference type="EMBL" id="BAOS01000025">
    <property type="protein sequence ID" value="GAX61583.1"/>
    <property type="molecule type" value="Genomic_DNA"/>
</dbReference>
<protein>
    <submittedName>
        <fullName evidence="2">ATPase</fullName>
    </submittedName>
</protein>
<dbReference type="GO" id="GO:0005524">
    <property type="term" value="F:ATP binding"/>
    <property type="evidence" value="ECO:0007669"/>
    <property type="project" value="InterPro"/>
</dbReference>
<dbReference type="InterPro" id="IPR010921">
    <property type="entry name" value="Trp_repressor/repl_initiator"/>
</dbReference>
<evidence type="ECO:0000313" key="3">
    <source>
        <dbReference type="Proteomes" id="UP000218542"/>
    </source>
</evidence>
<dbReference type="InterPro" id="IPR013159">
    <property type="entry name" value="DnaA_C"/>
</dbReference>
<comment type="caution">
    <text evidence="2">The sequence shown here is derived from an EMBL/GenBank/DDBJ whole genome shotgun (WGS) entry which is preliminary data.</text>
</comment>
<dbReference type="Pfam" id="PF08299">
    <property type="entry name" value="Bac_DnaA_C"/>
    <property type="match status" value="1"/>
</dbReference>
<feature type="domain" description="Chromosomal replication initiator DnaA C-terminal" evidence="1">
    <location>
        <begin position="102"/>
        <end position="170"/>
    </location>
</feature>
<name>A0A286U0B4_9BACT</name>
<evidence type="ECO:0000259" key="1">
    <source>
        <dbReference type="SMART" id="SM00760"/>
    </source>
</evidence>
<evidence type="ECO:0000313" key="2">
    <source>
        <dbReference type="EMBL" id="GAX61583.1"/>
    </source>
</evidence>
<dbReference type="SUPFAM" id="SSF48295">
    <property type="entry name" value="TrpR-like"/>
    <property type="match status" value="1"/>
</dbReference>
<reference evidence="3" key="1">
    <citation type="journal article" date="2017" name="Environ. Microbiol. Rep.">
        <title>Genetic Diversity of Marine Anaerobic Ammonium-Oxidizing Bacteria as Revealed by Genomic and Proteomic Analyses of 'Candidatus Scalindua japonica'.</title>
        <authorList>
            <person name="Oshiki M."/>
            <person name="Mizuto K."/>
            <person name="Kimura Z."/>
            <person name="Kindaichi T."/>
            <person name="Satoh H."/>
            <person name="Okabe S."/>
        </authorList>
    </citation>
    <scope>NUCLEOTIDE SEQUENCE [LARGE SCALE GENOMIC DNA]</scope>
    <source>
        <strain evidence="3">husup-a2</strain>
    </source>
</reference>
<dbReference type="Gene3D" id="1.10.1750.10">
    <property type="match status" value="1"/>
</dbReference>
<organism evidence="2 3">
    <name type="scientific">Candidatus Scalindua japonica</name>
    <dbReference type="NCBI Taxonomy" id="1284222"/>
    <lineage>
        <taxon>Bacteria</taxon>
        <taxon>Pseudomonadati</taxon>
        <taxon>Planctomycetota</taxon>
        <taxon>Candidatus Brocadiia</taxon>
        <taxon>Candidatus Brocadiales</taxon>
        <taxon>Candidatus Scalinduaceae</taxon>
        <taxon>Candidatus Scalindua</taxon>
    </lineage>
</organism>
<gene>
    <name evidence="2" type="ORF">SCALIN_C25_0030</name>
</gene>
<dbReference type="AlphaFoldDB" id="A0A286U0B4"/>
<sequence>MVDRLEDYAWSSHNGYLSKSSKWNWLNKEAFFGLLTDVKSKRLAEYREFIREEDSDDIVGVFSKKKMPIILGAEKFIEWAKEKYTGCSIQEEIPETKVLVPSRKKIKDSVCKVYNVDIGSLYGIHRGVTNEARNVAIYLTRLLRRDSLKEIGKEFKVSSYSSVSSIIEKTKVDVVRSKKLKKQVNKARKILS</sequence>
<dbReference type="GO" id="GO:0043565">
    <property type="term" value="F:sequence-specific DNA binding"/>
    <property type="evidence" value="ECO:0007669"/>
    <property type="project" value="InterPro"/>
</dbReference>
<dbReference type="SMART" id="SM00760">
    <property type="entry name" value="Bac_DnaA_C"/>
    <property type="match status" value="1"/>
</dbReference>
<dbReference type="GO" id="GO:0006275">
    <property type="term" value="P:regulation of DNA replication"/>
    <property type="evidence" value="ECO:0007669"/>
    <property type="project" value="InterPro"/>
</dbReference>